<proteinExistence type="predicted"/>
<reference evidence="1 2" key="1">
    <citation type="journal article" date="2016" name="Nat. Commun.">
        <title>Extremotolerant tardigrade genome and improved radiotolerance of human cultured cells by tardigrade-unique protein.</title>
        <authorList>
            <person name="Hashimoto T."/>
            <person name="Horikawa D.D."/>
            <person name="Saito Y."/>
            <person name="Kuwahara H."/>
            <person name="Kozuka-Hata H."/>
            <person name="Shin-I T."/>
            <person name="Minakuchi Y."/>
            <person name="Ohishi K."/>
            <person name="Motoyama A."/>
            <person name="Aizu T."/>
            <person name="Enomoto A."/>
            <person name="Kondo K."/>
            <person name="Tanaka S."/>
            <person name="Hara Y."/>
            <person name="Koshikawa S."/>
            <person name="Sagara H."/>
            <person name="Miura T."/>
            <person name="Yokobori S."/>
            <person name="Miyagawa K."/>
            <person name="Suzuki Y."/>
            <person name="Kubo T."/>
            <person name="Oyama M."/>
            <person name="Kohara Y."/>
            <person name="Fujiyama A."/>
            <person name="Arakawa K."/>
            <person name="Katayama T."/>
            <person name="Toyoda A."/>
            <person name="Kunieda T."/>
        </authorList>
    </citation>
    <scope>NUCLEOTIDE SEQUENCE [LARGE SCALE GENOMIC DNA]</scope>
    <source>
        <strain evidence="1 2">YOKOZUNA-1</strain>
    </source>
</reference>
<accession>A0A1D1W755</accession>
<dbReference type="AlphaFoldDB" id="A0A1D1W755"/>
<comment type="caution">
    <text evidence="1">The sequence shown here is derived from an EMBL/GenBank/DDBJ whole genome shotgun (WGS) entry which is preliminary data.</text>
</comment>
<keyword evidence="2" id="KW-1185">Reference proteome</keyword>
<gene>
    <name evidence="1" type="primary">RvY_18781-1</name>
    <name evidence="1" type="synonym">RvY_18781.1</name>
    <name evidence="1" type="ORF">RvY_18781</name>
</gene>
<dbReference type="EMBL" id="BDGG01000021">
    <property type="protein sequence ID" value="GAV09205.1"/>
    <property type="molecule type" value="Genomic_DNA"/>
</dbReference>
<name>A0A1D1W755_RAMVA</name>
<protein>
    <submittedName>
        <fullName evidence="1">Uncharacterized protein</fullName>
    </submittedName>
</protein>
<organism evidence="1 2">
    <name type="scientific">Ramazzottius varieornatus</name>
    <name type="common">Water bear</name>
    <name type="synonym">Tardigrade</name>
    <dbReference type="NCBI Taxonomy" id="947166"/>
    <lineage>
        <taxon>Eukaryota</taxon>
        <taxon>Metazoa</taxon>
        <taxon>Ecdysozoa</taxon>
        <taxon>Tardigrada</taxon>
        <taxon>Eutardigrada</taxon>
        <taxon>Parachela</taxon>
        <taxon>Hypsibioidea</taxon>
        <taxon>Ramazzottiidae</taxon>
        <taxon>Ramazzottius</taxon>
    </lineage>
</organism>
<evidence type="ECO:0000313" key="2">
    <source>
        <dbReference type="Proteomes" id="UP000186922"/>
    </source>
</evidence>
<evidence type="ECO:0000313" key="1">
    <source>
        <dbReference type="EMBL" id="GAV09205.1"/>
    </source>
</evidence>
<dbReference type="Proteomes" id="UP000186922">
    <property type="component" value="Unassembled WGS sequence"/>
</dbReference>
<sequence>MEHDYVLAQCDHCALCLAFPVSIANNFATVNSLDGLCESVWLWFCCGPPPAHLWHGWNLVELQGLVKYCDLNSLQIANFKRNKGADHRRQRKPSSFFCQIEAKIMRILVADSTNGKASSDAAAKIA</sequence>